<dbReference type="GO" id="GO:0030286">
    <property type="term" value="C:dynein complex"/>
    <property type="evidence" value="ECO:0007669"/>
    <property type="project" value="UniProtKB-KW"/>
</dbReference>
<evidence type="ECO:0000313" key="12">
    <source>
        <dbReference type="Proteomes" id="UP000224080"/>
    </source>
</evidence>
<keyword evidence="5" id="KW-0243">Dynein</keyword>
<proteinExistence type="inferred from homology"/>
<dbReference type="EMBL" id="PDNC01000021">
    <property type="protein sequence ID" value="PGH06511.1"/>
    <property type="molecule type" value="Genomic_DNA"/>
</dbReference>
<evidence type="ECO:0000256" key="5">
    <source>
        <dbReference type="ARBA" id="ARBA00023017"/>
    </source>
</evidence>
<evidence type="ECO:0000256" key="3">
    <source>
        <dbReference type="ARBA" id="ARBA00022490"/>
    </source>
</evidence>
<dbReference type="Pfam" id="PF12455">
    <property type="entry name" value="Dynactin"/>
    <property type="match status" value="1"/>
</dbReference>
<evidence type="ECO:0000256" key="9">
    <source>
        <dbReference type="SAM" id="MobiDB-lite"/>
    </source>
</evidence>
<feature type="domain" description="CAP-Gly" evidence="10">
    <location>
        <begin position="24"/>
        <end position="66"/>
    </location>
</feature>
<dbReference type="PROSITE" id="PS50245">
    <property type="entry name" value="CAP_GLY_2"/>
    <property type="match status" value="1"/>
</dbReference>
<dbReference type="PANTHER" id="PTHR18916">
    <property type="entry name" value="DYNACTIN 1-RELATED MICROTUBULE-BINDING"/>
    <property type="match status" value="1"/>
</dbReference>
<dbReference type="InterPro" id="IPR022157">
    <property type="entry name" value="Dynactin"/>
</dbReference>
<keyword evidence="6 8" id="KW-0175">Coiled coil</keyword>
<dbReference type="InterPro" id="IPR000938">
    <property type="entry name" value="CAP-Gly_domain"/>
</dbReference>
<evidence type="ECO:0000256" key="2">
    <source>
        <dbReference type="ARBA" id="ARBA00011010"/>
    </source>
</evidence>
<keyword evidence="12" id="KW-1185">Reference proteome</keyword>
<dbReference type="SMART" id="SM01052">
    <property type="entry name" value="CAP_GLY"/>
    <property type="match status" value="1"/>
</dbReference>
<dbReference type="Proteomes" id="UP000224080">
    <property type="component" value="Unassembled WGS sequence"/>
</dbReference>
<dbReference type="STRING" id="2060905.A0A2B7XCK8"/>
<reference evidence="11 12" key="1">
    <citation type="submission" date="2017-10" db="EMBL/GenBank/DDBJ databases">
        <title>Comparative genomics in systemic dimorphic fungi from Ajellomycetaceae.</title>
        <authorList>
            <person name="Munoz J.F."/>
            <person name="Mcewen J.G."/>
            <person name="Clay O.K."/>
            <person name="Cuomo C.A."/>
        </authorList>
    </citation>
    <scope>NUCLEOTIDE SEQUENCE [LARGE SCALE GENOMIC DNA]</scope>
    <source>
        <strain evidence="11 12">UAMH130</strain>
    </source>
</reference>
<organism evidence="11 12">
    <name type="scientific">Blastomyces parvus</name>
    <dbReference type="NCBI Taxonomy" id="2060905"/>
    <lineage>
        <taxon>Eukaryota</taxon>
        <taxon>Fungi</taxon>
        <taxon>Dikarya</taxon>
        <taxon>Ascomycota</taxon>
        <taxon>Pezizomycotina</taxon>
        <taxon>Eurotiomycetes</taxon>
        <taxon>Eurotiomycetidae</taxon>
        <taxon>Onygenales</taxon>
        <taxon>Ajellomycetaceae</taxon>
        <taxon>Blastomyces</taxon>
    </lineage>
</organism>
<comment type="subcellular location">
    <subcellularLocation>
        <location evidence="1">Cytoplasm</location>
        <location evidence="1">Cytoskeleton</location>
    </subcellularLocation>
</comment>
<protein>
    <submittedName>
        <fullName evidence="11">Dynactin 1</fullName>
    </submittedName>
</protein>
<keyword evidence="7" id="KW-0206">Cytoskeleton</keyword>
<evidence type="ECO:0000313" key="11">
    <source>
        <dbReference type="EMBL" id="PGH06511.1"/>
    </source>
</evidence>
<accession>A0A2B7XCK8</accession>
<evidence type="ECO:0000259" key="10">
    <source>
        <dbReference type="PROSITE" id="PS50245"/>
    </source>
</evidence>
<evidence type="ECO:0000256" key="6">
    <source>
        <dbReference type="ARBA" id="ARBA00023054"/>
    </source>
</evidence>
<keyword evidence="4" id="KW-0493">Microtubule</keyword>
<evidence type="ECO:0000256" key="7">
    <source>
        <dbReference type="ARBA" id="ARBA00023212"/>
    </source>
</evidence>
<dbReference type="InterPro" id="IPR036859">
    <property type="entry name" value="CAP-Gly_dom_sf"/>
</dbReference>
<gene>
    <name evidence="11" type="ORF">GX51_02335</name>
</gene>
<name>A0A2B7XCK8_9EURO</name>
<comment type="similarity">
    <text evidence="2">Belongs to the dynactin 150 kDa subunit family.</text>
</comment>
<dbReference type="Gene3D" id="2.30.30.190">
    <property type="entry name" value="CAP Gly-rich-like domain"/>
    <property type="match status" value="1"/>
</dbReference>
<dbReference type="PROSITE" id="PS00845">
    <property type="entry name" value="CAP_GLY_1"/>
    <property type="match status" value="1"/>
</dbReference>
<feature type="coiled-coil region" evidence="8">
    <location>
        <begin position="1085"/>
        <end position="1160"/>
    </location>
</feature>
<dbReference type="Pfam" id="PF01302">
    <property type="entry name" value="CAP_GLY"/>
    <property type="match status" value="1"/>
</dbReference>
<evidence type="ECO:0000256" key="4">
    <source>
        <dbReference type="ARBA" id="ARBA00022701"/>
    </source>
</evidence>
<dbReference type="GO" id="GO:0005874">
    <property type="term" value="C:microtubule"/>
    <property type="evidence" value="ECO:0007669"/>
    <property type="project" value="UniProtKB-KW"/>
</dbReference>
<feature type="compositionally biased region" description="Polar residues" evidence="9">
    <location>
        <begin position="229"/>
        <end position="247"/>
    </location>
</feature>
<feature type="compositionally biased region" description="Polar residues" evidence="9">
    <location>
        <begin position="254"/>
        <end position="268"/>
    </location>
</feature>
<dbReference type="OrthoDB" id="2130750at2759"/>
<feature type="coiled-coil region" evidence="8">
    <location>
        <begin position="292"/>
        <end position="554"/>
    </location>
</feature>
<feature type="compositionally biased region" description="Polar residues" evidence="9">
    <location>
        <begin position="147"/>
        <end position="158"/>
    </location>
</feature>
<sequence length="1363" mass="152699">MGDLSPGQLVCLSDGRHAVIRFIGSTSFAPGDWIGVELNESTGKNDGSVQGERYFDCEHGFGMFVRPVAIVSVLEQPKREERKPAPKGGLNGASERSRRPSGAAGSGLAPKRQSALGPNAARKQSTTSSPSPAPRPGAPGRALRSPTKSPTKQLSTTSRPPPIASRQSAATSKPRQSLSGRSSMAVTPTPTAAKGPRQSVMGTAGKPSRPLSQPPRPTFTGPTKRGSLRPTTTRTSNVGKIGSATSEMSEETGDTGTSNTPSESSKPTSAPRASLAAPQRSVSGTNPVLKEVEDLKTKIRVMEKKRVEDREKLKSLETLRSDRDKFEAIIQKLQTKYQPQQQEITQLRKQLKDAMARVEEAERLQAEHESIVEMAALDREMAEEMCEAIKTEFEALKEKAEELELEVEVLREENQELGQVMSPEEKSSQGWLQMERTNERLREALIRLRDMTQQQETDLRNQIKELEGELEDFTAIKANYEIAKEQLLITEANMEDLKQQVEALGAEEMIEELAEKNMEYQEQVNELKAVIEDLESLKEINDELEINHMETEKQLQEEIDFREGVYLEQTRRMAQQDEVIGDLEYTLSKFRELVMNLQSDLEDMRVSQQLTETESTELTARSRAMMDLNMKLQASVSKAQTKTIEVELGRMAAEESAQHLEIMKLYLPEYFESERNPILALLRFKRVSFKASLMATTVRERISDHTSASAGQDVFTAYEVLEKLTWIASLCDRFINFINTCTTEEFSTFEGALYELEPVERILNSWIEGLKKNELNEKKCATELQRSIALLSHLAETLIPANLESYADEIYMRSLMTQTYLDYAALSFSQLRSTLQAKLPPLSDDDEEGPFLYQKIDALGNQARTAKLVAGKITRYLDDLKSRCLALTGDCAEPFEKCEEAAKELAELARQLGENIVLLTEEEGRTDPVTYTEITSNMSQTAMSLLQPSSAAVGSDDNNALSIAANKLRILGSYLEEASNSSSDLTQTVEFERHPAPWTLRAKELKSNKVISPDADEEIRRLKNEVHETSTALGVKDKAFEEQTIKIELLESRMRDAGKKAALVKDLESKFETLQAKEQELIGIVEKQSADLQNMERERDDYRARLEKAKRASGSTGVVLGADGVMSIDVAASSALMKENESLRAEVENLQAAVRFLREDNRRANFMDPYSVQRTNHLRAWLDTPLVRRKVAAEDKRAEYNAASECQDVLTHLLKLTKESNFVDLKSTLPADEASRLSWRPIKSTTRYQVLRQREEYEQWTQWKDEVARRERLRARKEAKSIRKTARYPDTMDIPAEISLTQVSGSGATTTAATLTDATEQIPPTKGRGVMNRAWKILGMQGDDDSNDESEYADPAEVTIVNH</sequence>
<evidence type="ECO:0000256" key="1">
    <source>
        <dbReference type="ARBA" id="ARBA00004245"/>
    </source>
</evidence>
<feature type="region of interest" description="Disordered" evidence="9">
    <location>
        <begin position="77"/>
        <end position="291"/>
    </location>
</feature>
<evidence type="ECO:0000256" key="8">
    <source>
        <dbReference type="SAM" id="Coils"/>
    </source>
</evidence>
<dbReference type="SUPFAM" id="SSF74924">
    <property type="entry name" value="Cap-Gly domain"/>
    <property type="match status" value="1"/>
</dbReference>
<keyword evidence="3" id="KW-0963">Cytoplasm</keyword>
<feature type="coiled-coil region" evidence="8">
    <location>
        <begin position="895"/>
        <end position="922"/>
    </location>
</feature>
<comment type="caution">
    <text evidence="11">The sequence shown here is derived from an EMBL/GenBank/DDBJ whole genome shotgun (WGS) entry which is preliminary data.</text>
</comment>
<feature type="compositionally biased region" description="Polar residues" evidence="9">
    <location>
        <begin position="165"/>
        <end position="190"/>
    </location>
</feature>